<organism evidence="1 2">
    <name type="scientific">Entamoeba histolytica</name>
    <dbReference type="NCBI Taxonomy" id="5759"/>
    <lineage>
        <taxon>Eukaryota</taxon>
        <taxon>Amoebozoa</taxon>
        <taxon>Evosea</taxon>
        <taxon>Archamoebae</taxon>
        <taxon>Mastigamoebida</taxon>
        <taxon>Entamoebidae</taxon>
        <taxon>Entamoeba</taxon>
    </lineage>
</organism>
<evidence type="ECO:0000313" key="2">
    <source>
        <dbReference type="Proteomes" id="UP000078387"/>
    </source>
</evidence>
<protein>
    <submittedName>
        <fullName evidence="1">Uncharacterized protein</fullName>
    </submittedName>
</protein>
<evidence type="ECO:0000313" key="1">
    <source>
        <dbReference type="EMBL" id="GAT97816.1"/>
    </source>
</evidence>
<comment type="caution">
    <text evidence="1">The sequence shown here is derived from an EMBL/GenBank/DDBJ whole genome shotgun (WGS) entry which is preliminary data.</text>
</comment>
<dbReference type="Proteomes" id="UP000078387">
    <property type="component" value="Unassembled WGS sequence"/>
</dbReference>
<dbReference type="VEuPathDB" id="AmoebaDB:EHI7A_045460"/>
<dbReference type="OMA" id="HYIPKSA"/>
<reference evidence="1 2" key="1">
    <citation type="submission" date="2016-05" db="EMBL/GenBank/DDBJ databases">
        <title>First whole genome sequencing of Entamoeba histolytica HM1:IMSS-clone-6.</title>
        <authorList>
            <person name="Mukherjee Avik.K."/>
            <person name="Izumyama S."/>
            <person name="Nakada-Tsukui K."/>
            <person name="Nozaki T."/>
        </authorList>
    </citation>
    <scope>NUCLEOTIDE SEQUENCE [LARGE SCALE GENOMIC DNA]</scope>
    <source>
        <strain evidence="1 2">HM1:IMSS clone 6</strain>
    </source>
</reference>
<gene>
    <name evidence="1" type="ORF">CL6EHI_057960</name>
</gene>
<name>A0A5K1VNZ6_ENTHI</name>
<dbReference type="VEuPathDB" id="AmoebaDB:KM1_090120"/>
<sequence length="548" mass="63497">MSSTVFEIIHSTTCLSTTKCKMISSLKNTLNQLEYTQLYHYYLNQENEMVHNELLHFFINNFNTNCLILIKQETDLKIESDKCVLLLLQIVLKEPSLVLCQSSLFSINDLFQVCSRHLLTKSLVDLIIQFITLLQSNKFLLNKVSIDELSFHCMIKSLYLLLLDSLDYSVFILFNQYLLLSPVELIASLFSHYNIDHLIQSTLLSKISDQCIQFLRILVTTLSNDFLEKYFSRSPLCDYLIESFFENPNNEVLITLLTYTQLSSSIAFQILKYLPPFYHCILLLPHLIHYIPKSSVIEYFQQVIFHLDRQTLDKNFIEILLSFNEESSLDISSIIPQIIKYIEDNDVEQIEQILKLIHLITLPQYYLSFLISGGLHVLLDYGCVDQLYSLLKCSLFDFIPNFHLNKNDIPSSFQQLQLSIDTTPSLAILWLSLLSEPLFSTDFISTIQPQDSIGSELLLSIQLHLKSNCTQQFPAILFGDTPFTGTLSYPFLDILLSEENEFLIQQNKELIIVSIQGILDDPSFTFLSFKEKQEFEIKVEWVNFILSK</sequence>
<accession>A0A5K1VNZ6</accession>
<dbReference type="VEuPathDB" id="AmoebaDB:EHI8A_045250"/>
<proteinExistence type="predicted"/>
<dbReference type="AlphaFoldDB" id="A0A5K1VNZ6"/>
<dbReference type="EMBL" id="BDEQ01000001">
    <property type="protein sequence ID" value="GAT97816.1"/>
    <property type="molecule type" value="Genomic_DNA"/>
</dbReference>
<dbReference type="VEuPathDB" id="AmoebaDB:EHI5A_075010"/>
<dbReference type="VEuPathDB" id="AmoebaDB:EHI_057960"/>